<evidence type="ECO:0000256" key="1">
    <source>
        <dbReference type="ARBA" id="ARBA00004442"/>
    </source>
</evidence>
<dbReference type="PANTHER" id="PTHR30329">
    <property type="entry name" value="STATOR ELEMENT OF FLAGELLAR MOTOR COMPLEX"/>
    <property type="match status" value="1"/>
</dbReference>
<dbReference type="PROSITE" id="PS51123">
    <property type="entry name" value="OMPA_2"/>
    <property type="match status" value="1"/>
</dbReference>
<name>A0ABU9U3X8_9GAMM</name>
<dbReference type="Pfam" id="PF00691">
    <property type="entry name" value="OmpA"/>
    <property type="match status" value="1"/>
</dbReference>
<organism evidence="6 7">
    <name type="scientific">Pseudoalteromonas neustonica</name>
    <dbReference type="NCBI Taxonomy" id="1840331"/>
    <lineage>
        <taxon>Bacteria</taxon>
        <taxon>Pseudomonadati</taxon>
        <taxon>Pseudomonadota</taxon>
        <taxon>Gammaproteobacteria</taxon>
        <taxon>Alteromonadales</taxon>
        <taxon>Pseudoalteromonadaceae</taxon>
        <taxon>Pseudoalteromonas</taxon>
    </lineage>
</organism>
<gene>
    <name evidence="6" type="ORF">WNY63_13575</name>
</gene>
<protein>
    <submittedName>
        <fullName evidence="6">OmpA family protein</fullName>
    </submittedName>
</protein>
<dbReference type="PANTHER" id="PTHR30329:SF21">
    <property type="entry name" value="LIPOPROTEIN YIAD-RELATED"/>
    <property type="match status" value="1"/>
</dbReference>
<accession>A0ABU9U3X8</accession>
<dbReference type="InterPro" id="IPR036737">
    <property type="entry name" value="OmpA-like_sf"/>
</dbReference>
<sequence>MIRNITLAGILVSLLNTTNVYAHIKMKNTHSQLDSILHSKGIIINNGFQENFKHKVLNDRQSTIDTSSRYTNIEFEVYSDAMNTIDSFLYFFKDNNFKVLSHCIGFSCGNSMALASKIQSDNFLSDKQKQQYILFYNDYNWFSLHLSSYENKTFIFYRSVFDKKLKNSLELLFINKNNFELSKEVIAKLDNYIMIINTNSKSYTVIGHTDSSGQISHNQVLSQKRAMRVYDYLISNGVNKDRLNVVYAGESTPLHSNKTITGRELNRRVELRESKNL</sequence>
<keyword evidence="3" id="KW-0998">Cell outer membrane</keyword>
<dbReference type="CDD" id="cd07185">
    <property type="entry name" value="OmpA_C-like"/>
    <property type="match status" value="1"/>
</dbReference>
<evidence type="ECO:0000256" key="4">
    <source>
        <dbReference type="PROSITE-ProRule" id="PRU00473"/>
    </source>
</evidence>
<keyword evidence="2 4" id="KW-0472">Membrane</keyword>
<evidence type="ECO:0000313" key="7">
    <source>
        <dbReference type="Proteomes" id="UP001388366"/>
    </source>
</evidence>
<dbReference type="EMBL" id="JBBMQU010000024">
    <property type="protein sequence ID" value="MEM5551759.1"/>
    <property type="molecule type" value="Genomic_DNA"/>
</dbReference>
<evidence type="ECO:0000256" key="2">
    <source>
        <dbReference type="ARBA" id="ARBA00023136"/>
    </source>
</evidence>
<evidence type="ECO:0000313" key="6">
    <source>
        <dbReference type="EMBL" id="MEM5551759.1"/>
    </source>
</evidence>
<reference evidence="6 7" key="1">
    <citation type="submission" date="2024-03" db="EMBL/GenBank/DDBJ databases">
        <title>Community enrichment and isolation of bacterial strains for fucoidan degradation.</title>
        <authorList>
            <person name="Sichert A."/>
        </authorList>
    </citation>
    <scope>NUCLEOTIDE SEQUENCE [LARGE SCALE GENOMIC DNA]</scope>
    <source>
        <strain evidence="6 7">AS81</strain>
    </source>
</reference>
<keyword evidence="7" id="KW-1185">Reference proteome</keyword>
<dbReference type="InterPro" id="IPR006665">
    <property type="entry name" value="OmpA-like"/>
</dbReference>
<comment type="subcellular location">
    <subcellularLocation>
        <location evidence="1">Cell outer membrane</location>
    </subcellularLocation>
</comment>
<dbReference type="Gene3D" id="3.30.1330.60">
    <property type="entry name" value="OmpA-like domain"/>
    <property type="match status" value="1"/>
</dbReference>
<dbReference type="Proteomes" id="UP001388366">
    <property type="component" value="Unassembled WGS sequence"/>
</dbReference>
<dbReference type="InterPro" id="IPR050330">
    <property type="entry name" value="Bact_OuterMem_StrucFunc"/>
</dbReference>
<evidence type="ECO:0000256" key="3">
    <source>
        <dbReference type="ARBA" id="ARBA00023237"/>
    </source>
</evidence>
<dbReference type="SUPFAM" id="SSF103088">
    <property type="entry name" value="OmpA-like"/>
    <property type="match status" value="1"/>
</dbReference>
<evidence type="ECO:0000259" key="5">
    <source>
        <dbReference type="PROSITE" id="PS51123"/>
    </source>
</evidence>
<dbReference type="InterPro" id="IPR006664">
    <property type="entry name" value="OMP_bac"/>
</dbReference>
<feature type="domain" description="OmpA-like" evidence="5">
    <location>
        <begin position="161"/>
        <end position="277"/>
    </location>
</feature>
<dbReference type="PRINTS" id="PR01021">
    <property type="entry name" value="OMPADOMAIN"/>
</dbReference>
<comment type="caution">
    <text evidence="6">The sequence shown here is derived from an EMBL/GenBank/DDBJ whole genome shotgun (WGS) entry which is preliminary data.</text>
</comment>
<proteinExistence type="predicted"/>
<dbReference type="RefSeq" id="WP_342884106.1">
    <property type="nucleotide sequence ID" value="NZ_JBBMQU010000024.1"/>
</dbReference>